<dbReference type="AlphaFoldDB" id="A0A1M6WEU4"/>
<reference evidence="1 2" key="1">
    <citation type="submission" date="2016-10" db="EMBL/GenBank/DDBJ databases">
        <authorList>
            <person name="de Groot N.N."/>
        </authorList>
    </citation>
    <scope>NUCLEOTIDE SEQUENCE [LARGE SCALE GENOMIC DNA]</scope>
    <source>
        <strain evidence="1 2">GAS522</strain>
    </source>
</reference>
<dbReference type="OrthoDB" id="8075301at2"/>
<gene>
    <name evidence="1" type="ORF">SAMN05444171_2328</name>
</gene>
<sequence length="137" mass="15965">MQRIERLQVTNHERWGKLVKTWATGQNYMDDDNTYPLPETMEEFKEQLAKAQVFATVPERFKQIQFVSSDQETILVRLPPKVMIEDSEALLNQPGSTYPLPPFYKRLFNGIDPVISEEDKFRVHAERIGDYTISICA</sequence>
<proteinExistence type="predicted"/>
<dbReference type="EMBL" id="FNTI01000001">
    <property type="protein sequence ID" value="SEC81696.1"/>
    <property type="molecule type" value="Genomic_DNA"/>
</dbReference>
<organism evidence="1 2">
    <name type="scientific">Bradyrhizobium lablabi</name>
    <dbReference type="NCBI Taxonomy" id="722472"/>
    <lineage>
        <taxon>Bacteria</taxon>
        <taxon>Pseudomonadati</taxon>
        <taxon>Pseudomonadota</taxon>
        <taxon>Alphaproteobacteria</taxon>
        <taxon>Hyphomicrobiales</taxon>
        <taxon>Nitrobacteraceae</taxon>
        <taxon>Bradyrhizobium</taxon>
    </lineage>
</organism>
<accession>A0A1M6WEU4</accession>
<name>A0A1M6WEU4_9BRAD</name>
<dbReference type="Proteomes" id="UP000183208">
    <property type="component" value="Unassembled WGS sequence"/>
</dbReference>
<dbReference type="RefSeq" id="WP_074819048.1">
    <property type="nucleotide sequence ID" value="NZ_FNTI01000001.1"/>
</dbReference>
<evidence type="ECO:0000313" key="2">
    <source>
        <dbReference type="Proteomes" id="UP000183208"/>
    </source>
</evidence>
<evidence type="ECO:0000313" key="1">
    <source>
        <dbReference type="EMBL" id="SEC81696.1"/>
    </source>
</evidence>
<protein>
    <submittedName>
        <fullName evidence="1">Uncharacterized protein</fullName>
    </submittedName>
</protein>